<dbReference type="PANTHER" id="PTHR43198:SF2">
    <property type="entry name" value="SI:CH1073-67J19.1-RELATED"/>
    <property type="match status" value="1"/>
</dbReference>
<dbReference type="EMBL" id="CP129675">
    <property type="protein sequence ID" value="XDS46916.1"/>
    <property type="molecule type" value="Genomic_DNA"/>
</dbReference>
<comment type="pathway">
    <text evidence="1">Cofactor biosynthesis; thiamine diphosphate biosynthesis.</text>
</comment>
<dbReference type="InterPro" id="IPR016084">
    <property type="entry name" value="Haem_Oase-like_multi-hlx"/>
</dbReference>
<evidence type="ECO:0000259" key="2">
    <source>
        <dbReference type="Pfam" id="PF03070"/>
    </source>
</evidence>
<feature type="domain" description="Thiaminase-2/PQQC" evidence="2">
    <location>
        <begin position="23"/>
        <end position="219"/>
    </location>
</feature>
<gene>
    <name evidence="3" type="ORF">QN217_01870</name>
</gene>
<evidence type="ECO:0000313" key="3">
    <source>
        <dbReference type="EMBL" id="XDS46916.1"/>
    </source>
</evidence>
<name>A0AB39UDI9_9BIFI</name>
<dbReference type="InterPro" id="IPR004305">
    <property type="entry name" value="Thiaminase-2/PQQC"/>
</dbReference>
<reference evidence="3" key="1">
    <citation type="submission" date="2023-07" db="EMBL/GenBank/DDBJ databases">
        <title>Bifidobacterium aquikefiriaerophilum sp. nov. and Bifidobacterium eccum sp. nov., isolated from water kefir.</title>
        <authorList>
            <person name="Breselge S."/>
            <person name="Bellassi P."/>
            <person name="Barcenilla C."/>
            <person name="Alvarez-Ordonez A."/>
            <person name="Morelli L."/>
            <person name="Cotter P.D."/>
        </authorList>
    </citation>
    <scope>NUCLEOTIDE SEQUENCE</scope>
    <source>
        <strain evidence="3">WK048_4_13</strain>
    </source>
</reference>
<dbReference type="SUPFAM" id="SSF48613">
    <property type="entry name" value="Heme oxygenase-like"/>
    <property type="match status" value="1"/>
</dbReference>
<dbReference type="InterPro" id="IPR050967">
    <property type="entry name" value="Thiamine_Salvage_TenA"/>
</dbReference>
<dbReference type="GO" id="GO:0005829">
    <property type="term" value="C:cytosol"/>
    <property type="evidence" value="ECO:0007669"/>
    <property type="project" value="TreeGrafter"/>
</dbReference>
<organism evidence="3">
    <name type="scientific">Bifidobacterium fermentum</name>
    <dbReference type="NCBI Taxonomy" id="3059035"/>
    <lineage>
        <taxon>Bacteria</taxon>
        <taxon>Bacillati</taxon>
        <taxon>Actinomycetota</taxon>
        <taxon>Actinomycetes</taxon>
        <taxon>Bifidobacteriales</taxon>
        <taxon>Bifidobacteriaceae</taxon>
        <taxon>Bifidobacterium</taxon>
    </lineage>
</organism>
<protein>
    <submittedName>
        <fullName evidence="3">TenA family protein</fullName>
    </submittedName>
</protein>
<dbReference type="PANTHER" id="PTHR43198">
    <property type="entry name" value="BIFUNCTIONAL TH2 PROTEIN"/>
    <property type="match status" value="1"/>
</dbReference>
<proteinExistence type="predicted"/>
<accession>A0AB39UDI9</accession>
<dbReference type="Gene3D" id="1.20.910.10">
    <property type="entry name" value="Heme oxygenase-like"/>
    <property type="match status" value="1"/>
</dbReference>
<dbReference type="AlphaFoldDB" id="A0AB39UDI9"/>
<dbReference type="CDD" id="cd19360">
    <property type="entry name" value="TenA_C_SaTenA-like"/>
    <property type="match status" value="1"/>
</dbReference>
<sequence length="237" mass="27470">MSFSQSLIQQEQPLLQANEQCSFIQDVVHGRLSREAMNYYIQQDLHYTDAETYVQTQLIAKSASIADQRLFTDQLQSHLQTVNELYESLSKTLHADWSLQRKQTIQPVTSFYREHLLSQTRDGDLLDMLTPFQAGIWMYVELGRYLASTGKVKPDNGFYQWVVDVQEPTLAGPDGISARFFAVMDREAESASEVQLKRARDNFHRSCLFEWYFWDAASRQLTWNDFENQALQASTMA</sequence>
<dbReference type="Pfam" id="PF03070">
    <property type="entry name" value="TENA_THI-4"/>
    <property type="match status" value="1"/>
</dbReference>
<evidence type="ECO:0000256" key="1">
    <source>
        <dbReference type="ARBA" id="ARBA00004948"/>
    </source>
</evidence>